<keyword evidence="2" id="KW-0813">Transport</keyword>
<comment type="caution">
    <text evidence="7">The sequence shown here is derived from an EMBL/GenBank/DDBJ whole genome shotgun (WGS) entry which is preliminary data.</text>
</comment>
<reference evidence="7 8" key="1">
    <citation type="journal article" date="2015" name="Nature">
        <title>rRNA introns, odd ribosomes, and small enigmatic genomes across a large radiation of phyla.</title>
        <authorList>
            <person name="Brown C.T."/>
            <person name="Hug L.A."/>
            <person name="Thomas B.C."/>
            <person name="Sharon I."/>
            <person name="Castelle C.J."/>
            <person name="Singh A."/>
            <person name="Wilkins M.J."/>
            <person name="Williams K.H."/>
            <person name="Banfield J.F."/>
        </authorList>
    </citation>
    <scope>NUCLEOTIDE SEQUENCE [LARGE SCALE GENOMIC DNA]</scope>
</reference>
<dbReference type="Pfam" id="PF01566">
    <property type="entry name" value="Nramp"/>
    <property type="match status" value="1"/>
</dbReference>
<proteinExistence type="predicted"/>
<feature type="transmembrane region" description="Helical" evidence="6">
    <location>
        <begin position="150"/>
        <end position="168"/>
    </location>
</feature>
<keyword evidence="4 6" id="KW-1133">Transmembrane helix</keyword>
<organism evidence="7 8">
    <name type="scientific">Candidatus Magasanikbacteria bacterium GW2011_GWC2_34_16</name>
    <dbReference type="NCBI Taxonomy" id="1619045"/>
    <lineage>
        <taxon>Bacteria</taxon>
        <taxon>Candidatus Magasanikiibacteriota</taxon>
    </lineage>
</organism>
<feature type="transmembrane region" description="Helical" evidence="6">
    <location>
        <begin position="386"/>
        <end position="412"/>
    </location>
</feature>
<gene>
    <name evidence="7" type="ORF">UR53_C0002G0043</name>
</gene>
<feature type="transmembrane region" description="Helical" evidence="6">
    <location>
        <begin position="125"/>
        <end position="143"/>
    </location>
</feature>
<dbReference type="GO" id="GO:0015086">
    <property type="term" value="F:cadmium ion transmembrane transporter activity"/>
    <property type="evidence" value="ECO:0007669"/>
    <property type="project" value="TreeGrafter"/>
</dbReference>
<dbReference type="GO" id="GO:0034755">
    <property type="term" value="P:iron ion transmembrane transport"/>
    <property type="evidence" value="ECO:0007669"/>
    <property type="project" value="TreeGrafter"/>
</dbReference>
<dbReference type="PATRIC" id="fig|1619045.3.peg.207"/>
<dbReference type="InterPro" id="IPR001046">
    <property type="entry name" value="NRAMP_fam"/>
</dbReference>
<accession>A0A0G0ARD1</accession>
<keyword evidence="3 6" id="KW-0812">Transmembrane</keyword>
<dbReference type="AlphaFoldDB" id="A0A0G0ARD1"/>
<evidence type="ECO:0000256" key="4">
    <source>
        <dbReference type="ARBA" id="ARBA00022989"/>
    </source>
</evidence>
<feature type="transmembrane region" description="Helical" evidence="6">
    <location>
        <begin position="231"/>
        <end position="254"/>
    </location>
</feature>
<evidence type="ECO:0000256" key="3">
    <source>
        <dbReference type="ARBA" id="ARBA00022692"/>
    </source>
</evidence>
<feature type="transmembrane region" description="Helical" evidence="6">
    <location>
        <begin position="49"/>
        <end position="72"/>
    </location>
</feature>
<dbReference type="PANTHER" id="PTHR11706">
    <property type="entry name" value="SOLUTE CARRIER PROTEIN FAMILY 11 MEMBER"/>
    <property type="match status" value="1"/>
</dbReference>
<keyword evidence="5 6" id="KW-0472">Membrane</keyword>
<dbReference type="EMBL" id="LBPO01000002">
    <property type="protein sequence ID" value="KKP59429.1"/>
    <property type="molecule type" value="Genomic_DNA"/>
</dbReference>
<dbReference type="GO" id="GO:0005886">
    <property type="term" value="C:plasma membrane"/>
    <property type="evidence" value="ECO:0007669"/>
    <property type="project" value="TreeGrafter"/>
</dbReference>
<feature type="transmembrane region" description="Helical" evidence="6">
    <location>
        <begin position="325"/>
        <end position="345"/>
    </location>
</feature>
<protein>
    <submittedName>
        <fullName evidence="7">Natural resistance-associated macrophage protein</fullName>
    </submittedName>
</protein>
<evidence type="ECO:0000256" key="5">
    <source>
        <dbReference type="ARBA" id="ARBA00023136"/>
    </source>
</evidence>
<name>A0A0G0ARD1_9BACT</name>
<feature type="transmembrane region" description="Helical" evidence="6">
    <location>
        <begin position="93"/>
        <end position="119"/>
    </location>
</feature>
<feature type="transmembrane region" description="Helical" evidence="6">
    <location>
        <begin position="188"/>
        <end position="210"/>
    </location>
</feature>
<evidence type="ECO:0000313" key="7">
    <source>
        <dbReference type="EMBL" id="KKP59429.1"/>
    </source>
</evidence>
<dbReference type="GO" id="GO:0005384">
    <property type="term" value="F:manganese ion transmembrane transporter activity"/>
    <property type="evidence" value="ECO:0007669"/>
    <property type="project" value="TreeGrafter"/>
</dbReference>
<dbReference type="PANTHER" id="PTHR11706:SF33">
    <property type="entry name" value="NATURAL RESISTANCE-ASSOCIATED MACROPHAGE PROTEIN 2"/>
    <property type="match status" value="1"/>
</dbReference>
<sequence length="415" mass="45689">MKDFFRRYWVKALFFFSVVGPGIISANADNDAGGITTYSVVGAHFGTKMLWVLLLITFSLAITQEMGVRIGLVTRQGLGGLIREHFGVRWTAFAMLALLVANLGTITAEFAGIAASFSIFDIGKYWSVPLAALSVWFVLYKGSFKTTQKIFLIFSAFYIVYIINGFIVEPDFVQAAKDMVTPTIEWTAPFLLTMIALIGTTITPWGQFFIQSYVVDKGLNIKHYRAEKGEVFLGAFITDIVSFFIIISTAATLYKHGVRIENAADAALALRPLAGDMAQYLFAFGLFSASMLGAFILPVATAYAFCEAFGWESGFNTTWENGKTFYSIILIAIILPALIVLIPKVSLIKIMVWSQDINGILLPFILIFVMKIINNKKIMGEHVNKLVGNIISWATIIGIIIATITLVVASFAGVF</sequence>
<evidence type="ECO:0000256" key="2">
    <source>
        <dbReference type="ARBA" id="ARBA00022448"/>
    </source>
</evidence>
<feature type="transmembrane region" description="Helical" evidence="6">
    <location>
        <begin position="280"/>
        <end position="305"/>
    </location>
</feature>
<evidence type="ECO:0000313" key="8">
    <source>
        <dbReference type="Proteomes" id="UP000034927"/>
    </source>
</evidence>
<feature type="transmembrane region" description="Helical" evidence="6">
    <location>
        <begin position="357"/>
        <end position="374"/>
    </location>
</feature>
<comment type="subcellular location">
    <subcellularLocation>
        <location evidence="1">Membrane</location>
        <topology evidence="1">Multi-pass membrane protein</topology>
    </subcellularLocation>
</comment>
<dbReference type="Proteomes" id="UP000034927">
    <property type="component" value="Unassembled WGS sequence"/>
</dbReference>
<evidence type="ECO:0000256" key="1">
    <source>
        <dbReference type="ARBA" id="ARBA00004141"/>
    </source>
</evidence>
<evidence type="ECO:0000256" key="6">
    <source>
        <dbReference type="SAM" id="Phobius"/>
    </source>
</evidence>